<evidence type="ECO:0000313" key="1">
    <source>
        <dbReference type="EMBL" id="CAD7579827.1"/>
    </source>
</evidence>
<dbReference type="AlphaFoldDB" id="A0A7R9JIU6"/>
<name>A0A7R9JIU6_TIMCA</name>
<proteinExistence type="predicted"/>
<accession>A0A7R9JIU6</accession>
<organism evidence="1">
    <name type="scientific">Timema californicum</name>
    <name type="common">California timema</name>
    <name type="synonym">Walking stick</name>
    <dbReference type="NCBI Taxonomy" id="61474"/>
    <lineage>
        <taxon>Eukaryota</taxon>
        <taxon>Metazoa</taxon>
        <taxon>Ecdysozoa</taxon>
        <taxon>Arthropoda</taxon>
        <taxon>Hexapoda</taxon>
        <taxon>Insecta</taxon>
        <taxon>Pterygota</taxon>
        <taxon>Neoptera</taxon>
        <taxon>Polyneoptera</taxon>
        <taxon>Phasmatodea</taxon>
        <taxon>Timematodea</taxon>
        <taxon>Timematoidea</taxon>
        <taxon>Timematidae</taxon>
        <taxon>Timema</taxon>
    </lineage>
</organism>
<sequence>MQPPPPTPVFFKVAVPKVFLIRSSMTKF</sequence>
<protein>
    <submittedName>
        <fullName evidence="1">(California timema) hypothetical protein</fullName>
    </submittedName>
</protein>
<gene>
    <name evidence="1" type="ORF">TCMB3V08_LOCUS12361</name>
</gene>
<reference evidence="1" key="1">
    <citation type="submission" date="2020-11" db="EMBL/GenBank/DDBJ databases">
        <authorList>
            <person name="Tran Van P."/>
        </authorList>
    </citation>
    <scope>NUCLEOTIDE SEQUENCE</scope>
</reference>
<dbReference type="EMBL" id="OE194278">
    <property type="protein sequence ID" value="CAD7579827.1"/>
    <property type="molecule type" value="Genomic_DNA"/>
</dbReference>